<name>A0ABD1VT88_9LAMI</name>
<evidence type="ECO:0000313" key="4">
    <source>
        <dbReference type="EMBL" id="KAL2540527.1"/>
    </source>
</evidence>
<dbReference type="InterPro" id="IPR038538">
    <property type="entry name" value="MTERF_sf"/>
</dbReference>
<dbReference type="Gene3D" id="1.25.70.10">
    <property type="entry name" value="Transcription termination factor 3, mitochondrial"/>
    <property type="match status" value="1"/>
</dbReference>
<dbReference type="FunFam" id="1.25.70.10:FF:000001">
    <property type="entry name" value="Mitochondrial transcription termination factor-like"/>
    <property type="match status" value="1"/>
</dbReference>
<keyword evidence="5" id="KW-1185">Reference proteome</keyword>
<dbReference type="EMBL" id="JBFOLK010000001">
    <property type="protein sequence ID" value="KAL2540527.1"/>
    <property type="molecule type" value="Genomic_DNA"/>
</dbReference>
<accession>A0ABD1VT88</accession>
<dbReference type="Proteomes" id="UP001604336">
    <property type="component" value="Unassembled WGS sequence"/>
</dbReference>
<comment type="caution">
    <text evidence="4">The sequence shown here is derived from an EMBL/GenBank/DDBJ whole genome shotgun (WGS) entry which is preliminary data.</text>
</comment>
<dbReference type="AlphaFoldDB" id="A0ABD1VT88"/>
<evidence type="ECO:0000313" key="5">
    <source>
        <dbReference type="Proteomes" id="UP001604336"/>
    </source>
</evidence>
<organism evidence="4 5">
    <name type="scientific">Abeliophyllum distichum</name>
    <dbReference type="NCBI Taxonomy" id="126358"/>
    <lineage>
        <taxon>Eukaryota</taxon>
        <taxon>Viridiplantae</taxon>
        <taxon>Streptophyta</taxon>
        <taxon>Embryophyta</taxon>
        <taxon>Tracheophyta</taxon>
        <taxon>Spermatophyta</taxon>
        <taxon>Magnoliopsida</taxon>
        <taxon>eudicotyledons</taxon>
        <taxon>Gunneridae</taxon>
        <taxon>Pentapetalae</taxon>
        <taxon>asterids</taxon>
        <taxon>lamiids</taxon>
        <taxon>Lamiales</taxon>
        <taxon>Oleaceae</taxon>
        <taxon>Forsythieae</taxon>
        <taxon>Abeliophyllum</taxon>
    </lineage>
</organism>
<gene>
    <name evidence="4" type="ORF">Adt_01505</name>
</gene>
<keyword evidence="2" id="KW-0804">Transcription</keyword>
<keyword evidence="2" id="KW-0806">Transcription termination</keyword>
<dbReference type="Pfam" id="PF02536">
    <property type="entry name" value="mTERF"/>
    <property type="match status" value="1"/>
</dbReference>
<evidence type="ECO:0000256" key="2">
    <source>
        <dbReference type="ARBA" id="ARBA00022472"/>
    </source>
</evidence>
<protein>
    <submittedName>
        <fullName evidence="4">Mitochondrial transcription termination factor family protein</fullName>
    </submittedName>
</protein>
<dbReference type="PANTHER" id="PTHR13068:SF133">
    <property type="entry name" value="MITOCHONDRIAL TRANSCRIPTION TERMINATION FACTOR FAMILY PROTEIN"/>
    <property type="match status" value="1"/>
</dbReference>
<evidence type="ECO:0000256" key="3">
    <source>
        <dbReference type="ARBA" id="ARBA00022946"/>
    </source>
</evidence>
<dbReference type="SMART" id="SM00733">
    <property type="entry name" value="Mterf"/>
    <property type="match status" value="7"/>
</dbReference>
<dbReference type="InterPro" id="IPR003690">
    <property type="entry name" value="MTERF"/>
</dbReference>
<keyword evidence="2" id="KW-0805">Transcription regulation</keyword>
<reference evidence="5" key="1">
    <citation type="submission" date="2024-07" db="EMBL/GenBank/DDBJ databases">
        <title>Two chromosome-level genome assemblies of Korean endemic species Abeliophyllum distichum and Forsythia ovata (Oleaceae).</title>
        <authorList>
            <person name="Jang H."/>
        </authorList>
    </citation>
    <scope>NUCLEOTIDE SEQUENCE [LARGE SCALE GENOMIC DNA]</scope>
</reference>
<evidence type="ECO:0000256" key="1">
    <source>
        <dbReference type="ARBA" id="ARBA00007692"/>
    </source>
</evidence>
<proteinExistence type="inferred from homology"/>
<sequence>MFNSNSVIRILFQRICNHLNDSYSSYAYAYAYNALFRSGDKFFSSGISKKFPIGLSSEIRVRKISEKKLERVKTLFRNYGFDETQISHIATAQPRVFLNDPQNILLPKLDFLQSIGVPITGIPKIIVRNPSLLGRSLEKQILPCYNFLKSLPLSRKEVVMMVSRNSRILGTNVEKIANNIEVMQQAGVPSSSISFLISRFPSSVQRDNEKFKKCLDEVISMGFNPVRLDFVQAVRVVCETPKPTWDYKVEVFKRFGLSDDEVMSAFRLRPVCMNVSEEKMLSVMDFIINKMKWEPAVVIRSPAVLLCNLEKRTVPRCNVITLLMQKGFLKENYSLASFLQPSEENFLNKFVYKYKDDLPQLADVYSQGMVL</sequence>
<comment type="similarity">
    <text evidence="1">Belongs to the mTERF family.</text>
</comment>
<dbReference type="PANTHER" id="PTHR13068">
    <property type="entry name" value="CGI-12 PROTEIN-RELATED"/>
    <property type="match status" value="1"/>
</dbReference>
<dbReference type="GO" id="GO:0006353">
    <property type="term" value="P:DNA-templated transcription termination"/>
    <property type="evidence" value="ECO:0007669"/>
    <property type="project" value="UniProtKB-KW"/>
</dbReference>
<keyword evidence="3" id="KW-0809">Transit peptide</keyword>